<sequence length="354" mass="41055">MIPSSETFLFILSQKLKHIKHGCPLYVYMYTHMYIFFPNNASDIENNKERILQDWNVGKIAYYVTPTAIIETNTQVQFVQQFGKAFDIDAIFNESNSKASKCSNKIRSNRTKVLWYAFFFCNSLEIKKFKTVYHTCITVKETSIREKTKEVGERQVLEMEKKHQHNCINKILKAIIDSGTSFITGPPSDLSRIPSAMGARSDSYGDYFFKNSYILNFQDICYLAMTAENINDSNGIDFNSTNNDKNKHQAIDSKFHCIQRKLKQKKTKGKHKMSVGVCAGGYMKWKYEVLWCDINILRFVVVIVLNMDALYLESSESISSLQYDGFLIGYNVLCDFISFIFYLCLIYYKKNIIK</sequence>
<reference evidence="3 4" key="1">
    <citation type="journal article" date="2013" name="Curr. Biol.">
        <title>The Genome of the Foraminiferan Reticulomyxa filosa.</title>
        <authorList>
            <person name="Glockner G."/>
            <person name="Hulsmann N."/>
            <person name="Schleicher M."/>
            <person name="Noegel A.A."/>
            <person name="Eichinger L."/>
            <person name="Gallinger C."/>
            <person name="Pawlowski J."/>
            <person name="Sierra R."/>
            <person name="Euteneuer U."/>
            <person name="Pillet L."/>
            <person name="Moustafa A."/>
            <person name="Platzer M."/>
            <person name="Groth M."/>
            <person name="Szafranski K."/>
            <person name="Schliwa M."/>
        </authorList>
    </citation>
    <scope>NUCLEOTIDE SEQUENCE [LARGE SCALE GENOMIC DNA]</scope>
</reference>
<organism evidence="3 4">
    <name type="scientific">Reticulomyxa filosa</name>
    <dbReference type="NCBI Taxonomy" id="46433"/>
    <lineage>
        <taxon>Eukaryota</taxon>
        <taxon>Sar</taxon>
        <taxon>Rhizaria</taxon>
        <taxon>Retaria</taxon>
        <taxon>Foraminifera</taxon>
        <taxon>Monothalamids</taxon>
        <taxon>Reticulomyxidae</taxon>
        <taxon>Reticulomyxa</taxon>
    </lineage>
</organism>
<dbReference type="Gene3D" id="2.40.70.10">
    <property type="entry name" value="Acid Proteases"/>
    <property type="match status" value="1"/>
</dbReference>
<dbReference type="GO" id="GO:0006508">
    <property type="term" value="P:proteolysis"/>
    <property type="evidence" value="ECO:0007669"/>
    <property type="project" value="InterPro"/>
</dbReference>
<comment type="caution">
    <text evidence="3">The sequence shown here is derived from an EMBL/GenBank/DDBJ whole genome shotgun (WGS) entry which is preliminary data.</text>
</comment>
<evidence type="ECO:0000313" key="4">
    <source>
        <dbReference type="Proteomes" id="UP000023152"/>
    </source>
</evidence>
<dbReference type="EMBL" id="ASPP01000078">
    <property type="protein sequence ID" value="ETO36981.1"/>
    <property type="molecule type" value="Genomic_DNA"/>
</dbReference>
<dbReference type="InterPro" id="IPR033121">
    <property type="entry name" value="PEPTIDASE_A1"/>
</dbReference>
<keyword evidence="4" id="KW-1185">Reference proteome</keyword>
<dbReference type="Pfam" id="PF00026">
    <property type="entry name" value="Asp"/>
    <property type="match status" value="1"/>
</dbReference>
<proteinExistence type="predicted"/>
<keyword evidence="1" id="KW-1133">Transmembrane helix</keyword>
<gene>
    <name evidence="3" type="ORF">RFI_00080</name>
</gene>
<evidence type="ECO:0000256" key="1">
    <source>
        <dbReference type="SAM" id="Phobius"/>
    </source>
</evidence>
<dbReference type="Proteomes" id="UP000023152">
    <property type="component" value="Unassembled WGS sequence"/>
</dbReference>
<dbReference type="SUPFAM" id="SSF50630">
    <property type="entry name" value="Acid proteases"/>
    <property type="match status" value="1"/>
</dbReference>
<feature type="domain" description="Peptidase A1" evidence="2">
    <location>
        <begin position="164"/>
        <end position="221"/>
    </location>
</feature>
<dbReference type="AlphaFoldDB" id="X6PFJ4"/>
<dbReference type="PROSITE" id="PS00141">
    <property type="entry name" value="ASP_PROTEASE"/>
    <property type="match status" value="1"/>
</dbReference>
<name>X6PFJ4_RETFI</name>
<keyword evidence="1" id="KW-0812">Transmembrane</keyword>
<keyword evidence="1" id="KW-0472">Membrane</keyword>
<feature type="transmembrane region" description="Helical" evidence="1">
    <location>
        <begin position="327"/>
        <end position="348"/>
    </location>
</feature>
<dbReference type="InterPro" id="IPR001969">
    <property type="entry name" value="Aspartic_peptidase_AS"/>
</dbReference>
<evidence type="ECO:0000259" key="2">
    <source>
        <dbReference type="Pfam" id="PF00026"/>
    </source>
</evidence>
<dbReference type="InterPro" id="IPR021109">
    <property type="entry name" value="Peptidase_aspartic_dom_sf"/>
</dbReference>
<accession>X6PFJ4</accession>
<dbReference type="GO" id="GO:0004190">
    <property type="term" value="F:aspartic-type endopeptidase activity"/>
    <property type="evidence" value="ECO:0007669"/>
    <property type="project" value="InterPro"/>
</dbReference>
<protein>
    <recommendedName>
        <fullName evidence="2">Peptidase A1 domain-containing protein</fullName>
    </recommendedName>
</protein>
<evidence type="ECO:0000313" key="3">
    <source>
        <dbReference type="EMBL" id="ETO36981.1"/>
    </source>
</evidence>
<dbReference type="OrthoDB" id="771136at2759"/>